<dbReference type="OrthoDB" id="7375127at2"/>
<reference evidence="2 3" key="1">
    <citation type="submission" date="2015-07" db="EMBL/GenBank/DDBJ databases">
        <title>Draft genome of Bellilinea caldifistulae DSM 17877.</title>
        <authorList>
            <person name="Hemp J."/>
            <person name="Ward L.M."/>
            <person name="Pace L.A."/>
            <person name="Fischer W.W."/>
        </authorList>
    </citation>
    <scope>NUCLEOTIDE SEQUENCE [LARGE SCALE GENOMIC DNA]</scope>
    <source>
        <strain evidence="2 3">GOMI-1</strain>
    </source>
</reference>
<dbReference type="STRING" id="360411.AC812_01140"/>
<organism evidence="2 3">
    <name type="scientific">Bellilinea caldifistulae</name>
    <dbReference type="NCBI Taxonomy" id="360411"/>
    <lineage>
        <taxon>Bacteria</taxon>
        <taxon>Bacillati</taxon>
        <taxon>Chloroflexota</taxon>
        <taxon>Anaerolineae</taxon>
        <taxon>Anaerolineales</taxon>
        <taxon>Anaerolineaceae</taxon>
        <taxon>Bellilinea</taxon>
    </lineage>
</organism>
<dbReference type="InterPro" id="IPR038071">
    <property type="entry name" value="UROD/MetE-like_sf"/>
</dbReference>
<evidence type="ECO:0000313" key="3">
    <source>
        <dbReference type="Proteomes" id="UP000050514"/>
    </source>
</evidence>
<keyword evidence="3" id="KW-1185">Reference proteome</keyword>
<gene>
    <name evidence="2" type="ORF">AC812_01140</name>
</gene>
<dbReference type="SUPFAM" id="SSF51726">
    <property type="entry name" value="UROD/MetE-like"/>
    <property type="match status" value="1"/>
</dbReference>
<evidence type="ECO:0000259" key="1">
    <source>
        <dbReference type="Pfam" id="PF01208"/>
    </source>
</evidence>
<accession>A0A0P6X5P3</accession>
<dbReference type="InterPro" id="IPR000257">
    <property type="entry name" value="Uroporphyrinogen_deCOase"/>
</dbReference>
<dbReference type="EMBL" id="LGHJ01000005">
    <property type="protein sequence ID" value="KPL78372.1"/>
    <property type="molecule type" value="Genomic_DNA"/>
</dbReference>
<dbReference type="RefSeq" id="WP_061916357.1">
    <property type="nucleotide sequence ID" value="NZ_DF967971.1"/>
</dbReference>
<dbReference type="Gene3D" id="3.20.20.210">
    <property type="match status" value="1"/>
</dbReference>
<dbReference type="Pfam" id="PF01208">
    <property type="entry name" value="URO-D"/>
    <property type="match status" value="1"/>
</dbReference>
<dbReference type="InterPro" id="IPR052024">
    <property type="entry name" value="Methanogen_methyltrans"/>
</dbReference>
<dbReference type="PANTHER" id="PTHR47099:SF1">
    <property type="entry name" value="METHYLCOBAMIDE:COM METHYLTRANSFERASE MTBA"/>
    <property type="match status" value="1"/>
</dbReference>
<protein>
    <recommendedName>
        <fullName evidence="1">Uroporphyrinogen decarboxylase (URO-D) domain-containing protein</fullName>
    </recommendedName>
</protein>
<name>A0A0P6X5P3_9CHLR</name>
<proteinExistence type="predicted"/>
<comment type="caution">
    <text evidence="2">The sequence shown here is derived from an EMBL/GenBank/DDBJ whole genome shotgun (WGS) entry which is preliminary data.</text>
</comment>
<dbReference type="GO" id="GO:0004853">
    <property type="term" value="F:uroporphyrinogen decarboxylase activity"/>
    <property type="evidence" value="ECO:0007669"/>
    <property type="project" value="InterPro"/>
</dbReference>
<dbReference type="AlphaFoldDB" id="A0A0P6X5P3"/>
<feature type="domain" description="Uroporphyrinogen decarboxylase (URO-D)" evidence="1">
    <location>
        <begin position="74"/>
        <end position="327"/>
    </location>
</feature>
<evidence type="ECO:0000313" key="2">
    <source>
        <dbReference type="EMBL" id="KPL78372.1"/>
    </source>
</evidence>
<dbReference type="GO" id="GO:0006779">
    <property type="term" value="P:porphyrin-containing compound biosynthetic process"/>
    <property type="evidence" value="ECO:0007669"/>
    <property type="project" value="InterPro"/>
</dbReference>
<sequence>MSELSHRKRMEICLAGEIADRPPVALWRHFPVDDQSPDGLAAAISNFQRTFDFDFIKVTPASSYCIKDWGVSDVWRGNPEGTRDYDETLIKDFSDWEKLKVLHPRKGHLGQMLECLELIVKEFSMTTPVIHTIFSPLSQAKNLVGKENLLVHMRACPDAFKTGLEIITQSTLNFIEELKKTGIDGIFYAVQHAQFSHLSISEFQTFGRFYDLQILEAAKSFWLNVGHIHGDHIMFDQVCDYPVQVLNWHDQQTSPTLSEAQEQFKGVVCGGLRQWETMVMGTPQAVYQEAQKAIDQTVGSRFILGTGCVIPITAPYGNILAARHAVESQKE</sequence>
<dbReference type="Proteomes" id="UP000050514">
    <property type="component" value="Unassembled WGS sequence"/>
</dbReference>
<dbReference type="PANTHER" id="PTHR47099">
    <property type="entry name" value="METHYLCOBAMIDE:COM METHYLTRANSFERASE MTBA"/>
    <property type="match status" value="1"/>
</dbReference>